<feature type="coiled-coil region" evidence="5">
    <location>
        <begin position="546"/>
        <end position="580"/>
    </location>
</feature>
<feature type="compositionally biased region" description="Polar residues" evidence="6">
    <location>
        <begin position="219"/>
        <end position="229"/>
    </location>
</feature>
<feature type="compositionally biased region" description="Low complexity" evidence="6">
    <location>
        <begin position="476"/>
        <end position="492"/>
    </location>
</feature>
<comment type="caution">
    <text evidence="8">The sequence shown here is derived from an EMBL/GenBank/DDBJ whole genome shotgun (WGS) entry which is preliminary data.</text>
</comment>
<feature type="region of interest" description="Disordered" evidence="6">
    <location>
        <begin position="192"/>
        <end position="229"/>
    </location>
</feature>
<feature type="region of interest" description="Disordered" evidence="6">
    <location>
        <begin position="1"/>
        <end position="22"/>
    </location>
</feature>
<reference evidence="8 9" key="1">
    <citation type="submission" date="2023-08" db="EMBL/GenBank/DDBJ databases">
        <authorList>
            <person name="Palmer J.M."/>
        </authorList>
    </citation>
    <scope>NUCLEOTIDE SEQUENCE [LARGE SCALE GENOMIC DNA]</scope>
    <source>
        <strain evidence="8 9">TWF481</strain>
    </source>
</reference>
<dbReference type="EMBL" id="JAVHJL010000004">
    <property type="protein sequence ID" value="KAK6505526.1"/>
    <property type="molecule type" value="Genomic_DNA"/>
</dbReference>
<organism evidence="8 9">
    <name type="scientific">Arthrobotrys musiformis</name>
    <dbReference type="NCBI Taxonomy" id="47236"/>
    <lineage>
        <taxon>Eukaryota</taxon>
        <taxon>Fungi</taxon>
        <taxon>Dikarya</taxon>
        <taxon>Ascomycota</taxon>
        <taxon>Pezizomycotina</taxon>
        <taxon>Orbiliomycetes</taxon>
        <taxon>Orbiliales</taxon>
        <taxon>Orbiliaceae</taxon>
        <taxon>Arthrobotrys</taxon>
    </lineage>
</organism>
<feature type="compositionally biased region" description="Polar residues" evidence="6">
    <location>
        <begin position="376"/>
        <end position="390"/>
    </location>
</feature>
<dbReference type="PROSITE" id="PS51999">
    <property type="entry name" value="ZF_GRF"/>
    <property type="match status" value="1"/>
</dbReference>
<feature type="region of interest" description="Disordered" evidence="6">
    <location>
        <begin position="297"/>
        <end position="394"/>
    </location>
</feature>
<feature type="domain" description="GRF-type" evidence="7">
    <location>
        <begin position="34"/>
        <end position="80"/>
    </location>
</feature>
<keyword evidence="3" id="KW-0862">Zinc</keyword>
<proteinExistence type="predicted"/>
<dbReference type="Proteomes" id="UP001370758">
    <property type="component" value="Unassembled WGS sequence"/>
</dbReference>
<dbReference type="InterPro" id="IPR010666">
    <property type="entry name" value="Znf_GRF"/>
</dbReference>
<dbReference type="Pfam" id="PF06839">
    <property type="entry name" value="Zn_ribbon_GRF"/>
    <property type="match status" value="1"/>
</dbReference>
<keyword evidence="2 4" id="KW-0863">Zinc-finger</keyword>
<name>A0AAV9WDB2_9PEZI</name>
<evidence type="ECO:0000256" key="4">
    <source>
        <dbReference type="PROSITE-ProRule" id="PRU01343"/>
    </source>
</evidence>
<keyword evidence="9" id="KW-1185">Reference proteome</keyword>
<evidence type="ECO:0000256" key="2">
    <source>
        <dbReference type="ARBA" id="ARBA00022771"/>
    </source>
</evidence>
<evidence type="ECO:0000313" key="8">
    <source>
        <dbReference type="EMBL" id="KAK6505526.1"/>
    </source>
</evidence>
<evidence type="ECO:0000256" key="3">
    <source>
        <dbReference type="ARBA" id="ARBA00022833"/>
    </source>
</evidence>
<accession>A0AAV9WDB2</accession>
<keyword evidence="5" id="KW-0175">Coiled coil</keyword>
<feature type="compositionally biased region" description="Polar residues" evidence="6">
    <location>
        <begin position="310"/>
        <end position="324"/>
    </location>
</feature>
<evidence type="ECO:0000259" key="7">
    <source>
        <dbReference type="PROSITE" id="PS51999"/>
    </source>
</evidence>
<evidence type="ECO:0000256" key="1">
    <source>
        <dbReference type="ARBA" id="ARBA00022723"/>
    </source>
</evidence>
<sequence length="589" mass="64359">MNSNGEDIAVDSPAHKSPHSTQKNGIFVKNQWMCNCTPRLPAALNKVRKMGKNEGRGFWTCSKNSGPRSGCGFYLWIEEAREREKRALLVAGQLPSKTATPSRRLRQTKISESFQRGKPSEWSSFKKPSLSESAKGKSSVVRFEEEVNGEPEADCISIPSDIENAAGDNVPIDLDTDSGGDTQFEDALDAIRSPTFVRPPLPQEPSDDPSEGPRKIARTKNNTSPSKHLLDQSVNMSVSHMPYPSTESTVADTPPIMLQQQHVDTRSMATSAQERCARQSEFDNVDPVAFPNLQPLLEADKGKKPVPAPWTNSTVRPSASSTKLPTADPANPMGPGSTSPKGVNGHHPMAPPNSASTSGKTPLEEKTVPNGLLVPSTPQKSVGTSGTPGSSLIDRPVDITSEVFGVLGRAEVSLHLDDSQDLREILKKSYGKQVGYYTSRDRARKDLAELRRRFHQQSHDENEVSVVQAPATPSQSFAPASQSFGPPSSQSFVPESPLLDPPTPSSNTKEAAMLRGRNTSFRKTIETLRKELVNAKKLSETHLESVSEYHHENEKLHKTIASLQREIRGLKEQIKKGHQTDCECDGGKK</sequence>
<evidence type="ECO:0000256" key="6">
    <source>
        <dbReference type="SAM" id="MobiDB-lite"/>
    </source>
</evidence>
<protein>
    <recommendedName>
        <fullName evidence="7">GRF-type domain-containing protein</fullName>
    </recommendedName>
</protein>
<gene>
    <name evidence="8" type="ORF">TWF481_007421</name>
</gene>
<dbReference type="AlphaFoldDB" id="A0AAV9WDB2"/>
<feature type="region of interest" description="Disordered" evidence="6">
    <location>
        <begin position="98"/>
        <end position="137"/>
    </location>
</feature>
<feature type="region of interest" description="Disordered" evidence="6">
    <location>
        <begin position="455"/>
        <end position="518"/>
    </location>
</feature>
<keyword evidence="1" id="KW-0479">Metal-binding</keyword>
<evidence type="ECO:0000256" key="5">
    <source>
        <dbReference type="SAM" id="Coils"/>
    </source>
</evidence>
<evidence type="ECO:0000313" key="9">
    <source>
        <dbReference type="Proteomes" id="UP001370758"/>
    </source>
</evidence>
<dbReference type="GO" id="GO:0008270">
    <property type="term" value="F:zinc ion binding"/>
    <property type="evidence" value="ECO:0007669"/>
    <property type="project" value="UniProtKB-KW"/>
</dbReference>